<feature type="transmembrane region" description="Helical" evidence="1">
    <location>
        <begin position="24"/>
        <end position="45"/>
    </location>
</feature>
<organism evidence="2 3">
    <name type="scientific">Enhygromyxa salina</name>
    <dbReference type="NCBI Taxonomy" id="215803"/>
    <lineage>
        <taxon>Bacteria</taxon>
        <taxon>Pseudomonadati</taxon>
        <taxon>Myxococcota</taxon>
        <taxon>Polyangia</taxon>
        <taxon>Nannocystales</taxon>
        <taxon>Nannocystaceae</taxon>
        <taxon>Enhygromyxa</taxon>
    </lineage>
</organism>
<dbReference type="EMBL" id="JMCC02000032">
    <property type="protein sequence ID" value="KIG16768.1"/>
    <property type="molecule type" value="Genomic_DNA"/>
</dbReference>
<sequence length="102" mass="11552">MPTLVVTILALSTAFYWFQANSVAIALIVGAGATMLLFTTTFVLLSTRRREQRHRKAAAEIAETIREVISSPGWRRKLDPLEWALVRTRVAQLDLVDLSHFR</sequence>
<gene>
    <name evidence="2" type="ORF">DB30_04112</name>
</gene>
<reference evidence="2 3" key="1">
    <citation type="submission" date="2014-12" db="EMBL/GenBank/DDBJ databases">
        <title>Genome assembly of Enhygromyxa salina DSM 15201.</title>
        <authorList>
            <person name="Sharma G."/>
            <person name="Subramanian S."/>
        </authorList>
    </citation>
    <scope>NUCLEOTIDE SEQUENCE [LARGE SCALE GENOMIC DNA]</scope>
    <source>
        <strain evidence="2 3">DSM 15201</strain>
    </source>
</reference>
<evidence type="ECO:0000313" key="3">
    <source>
        <dbReference type="Proteomes" id="UP000031599"/>
    </source>
</evidence>
<evidence type="ECO:0000313" key="2">
    <source>
        <dbReference type="EMBL" id="KIG16768.1"/>
    </source>
</evidence>
<keyword evidence="1" id="KW-0472">Membrane</keyword>
<keyword evidence="1" id="KW-0812">Transmembrane</keyword>
<protein>
    <submittedName>
        <fullName evidence="2">Uncharacterized protein</fullName>
    </submittedName>
</protein>
<evidence type="ECO:0000256" key="1">
    <source>
        <dbReference type="SAM" id="Phobius"/>
    </source>
</evidence>
<proteinExistence type="predicted"/>
<name>A0A0C2A068_9BACT</name>
<dbReference type="AlphaFoldDB" id="A0A0C2A068"/>
<dbReference type="Proteomes" id="UP000031599">
    <property type="component" value="Unassembled WGS sequence"/>
</dbReference>
<accession>A0A0C2A068</accession>
<comment type="caution">
    <text evidence="2">The sequence shown here is derived from an EMBL/GenBank/DDBJ whole genome shotgun (WGS) entry which is preliminary data.</text>
</comment>
<keyword evidence="1" id="KW-1133">Transmembrane helix</keyword>